<dbReference type="AlphaFoldDB" id="A0A3E2HQB4"/>
<comment type="caution">
    <text evidence="3">The sequence shown here is derived from an EMBL/GenBank/DDBJ whole genome shotgun (WGS) entry which is preliminary data.</text>
</comment>
<feature type="region of interest" description="Disordered" evidence="1">
    <location>
        <begin position="211"/>
        <end position="277"/>
    </location>
</feature>
<keyword evidence="2" id="KW-0732">Signal</keyword>
<feature type="compositionally biased region" description="Low complexity" evidence="1">
    <location>
        <begin position="220"/>
        <end position="273"/>
    </location>
</feature>
<feature type="chain" id="PRO_5017801423" evidence="2">
    <location>
        <begin position="22"/>
        <end position="302"/>
    </location>
</feature>
<proteinExistence type="predicted"/>
<dbReference type="Proteomes" id="UP000258309">
    <property type="component" value="Unassembled WGS sequence"/>
</dbReference>
<evidence type="ECO:0000256" key="2">
    <source>
        <dbReference type="SAM" id="SignalP"/>
    </source>
</evidence>
<evidence type="ECO:0000313" key="3">
    <source>
        <dbReference type="EMBL" id="RFU35452.1"/>
    </source>
</evidence>
<gene>
    <name evidence="3" type="ORF">B7463_g848</name>
</gene>
<keyword evidence="4" id="KW-1185">Reference proteome</keyword>
<dbReference type="EMBL" id="NCSJ02000008">
    <property type="protein sequence ID" value="RFU35452.1"/>
    <property type="molecule type" value="Genomic_DNA"/>
</dbReference>
<evidence type="ECO:0000256" key="1">
    <source>
        <dbReference type="SAM" id="MobiDB-lite"/>
    </source>
</evidence>
<protein>
    <submittedName>
        <fullName evidence="3">Uncharacterized protein</fullName>
    </submittedName>
</protein>
<name>A0A3E2HQB4_SCYLI</name>
<feature type="signal peptide" evidence="2">
    <location>
        <begin position="1"/>
        <end position="21"/>
    </location>
</feature>
<accession>A0A3E2HQB4</accession>
<evidence type="ECO:0000313" key="4">
    <source>
        <dbReference type="Proteomes" id="UP000258309"/>
    </source>
</evidence>
<organism evidence="3 4">
    <name type="scientific">Scytalidium lignicola</name>
    <name type="common">Hyphomycete</name>
    <dbReference type="NCBI Taxonomy" id="5539"/>
    <lineage>
        <taxon>Eukaryota</taxon>
        <taxon>Fungi</taxon>
        <taxon>Dikarya</taxon>
        <taxon>Ascomycota</taxon>
        <taxon>Pezizomycotina</taxon>
        <taxon>Leotiomycetes</taxon>
        <taxon>Leotiomycetes incertae sedis</taxon>
        <taxon>Scytalidium</taxon>
    </lineage>
</organism>
<sequence length="302" mass="30490">MLSPISKAVAVLAVGVPLVHAINSFQFPSVVTAGKPTTLTINNDMGPGTEPGDDTFRVSLVITSPGLSDSENSEAGPVCWLVNSTASDTTTLSITIPADVGPSGPYYSLAITDVTADGDTNYIFTDGGDFNLEGGTAKWSPAELQGTAFGDDTIVPCTSYNCVRNCTLLVDFDNLQNISAEAAEAETKAGYECMAACPGIHVPSWNETYGGEAFGDSDDSSSSSSSSSSPSALASGGPSAPTTTSTKATAAVSSSPSKSTSTSAPTSGTSNSTVSTQQPNSAIQIAAGIPILLSFAAGILLM</sequence>
<dbReference type="OMA" id="YDNIREC"/>
<feature type="non-terminal residue" evidence="3">
    <location>
        <position position="1"/>
    </location>
</feature>
<feature type="non-terminal residue" evidence="3">
    <location>
        <position position="302"/>
    </location>
</feature>
<dbReference type="OrthoDB" id="5076485at2759"/>
<reference evidence="3 4" key="1">
    <citation type="submission" date="2018-05" db="EMBL/GenBank/DDBJ databases">
        <title>Draft genome sequence of Scytalidium lignicola DSM 105466, a ubiquitous saprotrophic fungus.</title>
        <authorList>
            <person name="Buettner E."/>
            <person name="Gebauer A.M."/>
            <person name="Hofrichter M."/>
            <person name="Liers C."/>
            <person name="Kellner H."/>
        </authorList>
    </citation>
    <scope>NUCLEOTIDE SEQUENCE [LARGE SCALE GENOMIC DNA]</scope>
    <source>
        <strain evidence="3 4">DSM 105466</strain>
    </source>
</reference>